<evidence type="ECO:0000313" key="1">
    <source>
        <dbReference type="EMBL" id="MDC7138794.1"/>
    </source>
</evidence>
<accession>A0ABT5HE14</accession>
<dbReference type="RefSeq" id="WP_272721438.1">
    <property type="nucleotide sequence ID" value="NZ_JAQPYS010000120.1"/>
</dbReference>
<evidence type="ECO:0000313" key="2">
    <source>
        <dbReference type="Proteomes" id="UP001215398"/>
    </source>
</evidence>
<dbReference type="Pfam" id="PF08011">
    <property type="entry name" value="PDDEXK_9"/>
    <property type="match status" value="1"/>
</dbReference>
<protein>
    <submittedName>
        <fullName evidence="1">PD-(D/E)XK nuclease domain-containing protein</fullName>
    </submittedName>
</protein>
<gene>
    <name evidence="1" type="ORF">PQG98_20995</name>
</gene>
<sequence length="163" mass="19236">MELFVPVYRRFIDDRQLKPVIENYFKEYLGQFPAQVFDKINENFVRCSCYEVMSRYLNNCYTFALEQNLPNGRADLVLTGIPGSTFHNDCRVVEFKYFKAKDASMVESLNAPRMEDVKQVNSYAADINHQFPNYRIRTYVVYLAAGKVCKIWETYILQNCPYK</sequence>
<reference evidence="1 2" key="1">
    <citation type="submission" date="2023-01" db="EMBL/GenBank/DDBJ databases">
        <title>Exploring GABA producing Bacteroides strains toward improving mental health.</title>
        <authorList>
            <person name="Yousuf B."/>
            <person name="Bouhlel N.E."/>
            <person name="Mottawea W."/>
            <person name="Hammami R."/>
        </authorList>
    </citation>
    <scope>NUCLEOTIDE SEQUENCE [LARGE SCALE GENOMIC DNA]</scope>
    <source>
        <strain evidence="1 2">UO.H1054</strain>
    </source>
</reference>
<dbReference type="InterPro" id="IPR012547">
    <property type="entry name" value="PDDEXK_9"/>
</dbReference>
<proteinExistence type="predicted"/>
<comment type="caution">
    <text evidence="1">The sequence shown here is derived from an EMBL/GenBank/DDBJ whole genome shotgun (WGS) entry which is preliminary data.</text>
</comment>
<organism evidence="1 2">
    <name type="scientific">Bacteroides zhangwenhongii</name>
    <dbReference type="NCBI Taxonomy" id="2650157"/>
    <lineage>
        <taxon>Bacteria</taxon>
        <taxon>Pseudomonadati</taxon>
        <taxon>Bacteroidota</taxon>
        <taxon>Bacteroidia</taxon>
        <taxon>Bacteroidales</taxon>
        <taxon>Bacteroidaceae</taxon>
        <taxon>Bacteroides</taxon>
    </lineage>
</organism>
<name>A0ABT5HE14_9BACE</name>
<keyword evidence="2" id="KW-1185">Reference proteome</keyword>
<dbReference type="Proteomes" id="UP001215398">
    <property type="component" value="Unassembled WGS sequence"/>
</dbReference>
<dbReference type="EMBL" id="JAQPYS010000120">
    <property type="protein sequence ID" value="MDC7138794.1"/>
    <property type="molecule type" value="Genomic_DNA"/>
</dbReference>